<evidence type="ECO:0000313" key="1">
    <source>
        <dbReference type="EMBL" id="CEJ90275.1"/>
    </source>
</evidence>
<dbReference type="AlphaFoldDB" id="A0A0A1TI77"/>
<keyword evidence="2" id="KW-1185">Reference proteome</keyword>
<sequence length="162" mass="18602">MSEAYDELKKSIMPEQNFEDLDVTSFSHRICSKSLRASKKRKADKEPGCRACTYRTVNCGGGLNEIVAISGDPKQKLQEYATWDMMELRSDRWRNGMERAHEYAMEQLLDLYSVQKHPEFVKNTMVAQGVYLGSALRFISNISRFIAAQEEERGGEEPDNEH</sequence>
<name>A0A0A1TI77_9HYPO</name>
<protein>
    <submittedName>
        <fullName evidence="1">Uncharacterized protein</fullName>
    </submittedName>
</protein>
<gene>
    <name evidence="1" type="ORF">VHEMI06069</name>
</gene>
<reference evidence="1 2" key="1">
    <citation type="journal article" date="2015" name="Genome Announc.">
        <title>Draft Genome Sequence and Gene Annotation of the Entomopathogenic Fungus Verticillium hemipterigenum.</title>
        <authorList>
            <person name="Horn F."/>
            <person name="Habel A."/>
            <person name="Scharf D.H."/>
            <person name="Dworschak J."/>
            <person name="Brakhage A.A."/>
            <person name="Guthke R."/>
            <person name="Hertweck C."/>
            <person name="Linde J."/>
        </authorList>
    </citation>
    <scope>NUCLEOTIDE SEQUENCE [LARGE SCALE GENOMIC DNA]</scope>
</reference>
<proteinExistence type="predicted"/>
<dbReference type="Proteomes" id="UP000039046">
    <property type="component" value="Unassembled WGS sequence"/>
</dbReference>
<dbReference type="OrthoDB" id="4868790at2759"/>
<accession>A0A0A1TI77</accession>
<evidence type="ECO:0000313" key="2">
    <source>
        <dbReference type="Proteomes" id="UP000039046"/>
    </source>
</evidence>
<organism evidence="1 2">
    <name type="scientific">[Torrubiella] hemipterigena</name>
    <dbReference type="NCBI Taxonomy" id="1531966"/>
    <lineage>
        <taxon>Eukaryota</taxon>
        <taxon>Fungi</taxon>
        <taxon>Dikarya</taxon>
        <taxon>Ascomycota</taxon>
        <taxon>Pezizomycotina</taxon>
        <taxon>Sordariomycetes</taxon>
        <taxon>Hypocreomycetidae</taxon>
        <taxon>Hypocreales</taxon>
        <taxon>Clavicipitaceae</taxon>
        <taxon>Clavicipitaceae incertae sedis</taxon>
        <taxon>'Torrubiella' clade</taxon>
    </lineage>
</organism>
<dbReference type="EMBL" id="CDHN01000003">
    <property type="protein sequence ID" value="CEJ90275.1"/>
    <property type="molecule type" value="Genomic_DNA"/>
</dbReference>
<dbReference type="HOGENOM" id="CLU_1636606_0_0_1"/>